<dbReference type="PANTHER" id="PTHR31672">
    <property type="entry name" value="BNACNNG10540D PROTEIN"/>
    <property type="match status" value="1"/>
</dbReference>
<proteinExistence type="predicted"/>
<gene>
    <name evidence="2" type="ORF">FH972_007446</name>
</gene>
<dbReference type="PANTHER" id="PTHR31672:SF13">
    <property type="entry name" value="F-BOX PROTEIN CPR30-LIKE"/>
    <property type="match status" value="1"/>
</dbReference>
<dbReference type="EMBL" id="CM017323">
    <property type="protein sequence ID" value="KAE8021567.1"/>
    <property type="molecule type" value="Genomic_DNA"/>
</dbReference>
<name>A0A5N6QVH1_9ROSI</name>
<feature type="domain" description="F-box associated beta-propeller type 1" evidence="1">
    <location>
        <begin position="23"/>
        <end position="202"/>
    </location>
</feature>
<evidence type="ECO:0000259" key="1">
    <source>
        <dbReference type="Pfam" id="PF07734"/>
    </source>
</evidence>
<dbReference type="InterPro" id="IPR006527">
    <property type="entry name" value="F-box-assoc_dom_typ1"/>
</dbReference>
<reference evidence="2 3" key="1">
    <citation type="submission" date="2019-06" db="EMBL/GenBank/DDBJ databases">
        <title>A chromosomal-level reference genome of Carpinus fangiana (Coryloideae, Betulaceae).</title>
        <authorList>
            <person name="Yang X."/>
            <person name="Wang Z."/>
            <person name="Zhang L."/>
            <person name="Hao G."/>
            <person name="Liu J."/>
            <person name="Yang Y."/>
        </authorList>
    </citation>
    <scope>NUCLEOTIDE SEQUENCE [LARGE SCALE GENOMIC DNA]</scope>
    <source>
        <strain evidence="2">Cfa_2016G</strain>
        <tissue evidence="2">Leaf</tissue>
    </source>
</reference>
<dbReference type="Proteomes" id="UP000327013">
    <property type="component" value="Chromosome 3"/>
</dbReference>
<organism evidence="2 3">
    <name type="scientific">Carpinus fangiana</name>
    <dbReference type="NCBI Taxonomy" id="176857"/>
    <lineage>
        <taxon>Eukaryota</taxon>
        <taxon>Viridiplantae</taxon>
        <taxon>Streptophyta</taxon>
        <taxon>Embryophyta</taxon>
        <taxon>Tracheophyta</taxon>
        <taxon>Spermatophyta</taxon>
        <taxon>Magnoliopsida</taxon>
        <taxon>eudicotyledons</taxon>
        <taxon>Gunneridae</taxon>
        <taxon>Pentapetalae</taxon>
        <taxon>rosids</taxon>
        <taxon>fabids</taxon>
        <taxon>Fagales</taxon>
        <taxon>Betulaceae</taxon>
        <taxon>Carpinus</taxon>
    </lineage>
</organism>
<dbReference type="NCBIfam" id="TIGR01640">
    <property type="entry name" value="F_box_assoc_1"/>
    <property type="match status" value="1"/>
</dbReference>
<evidence type="ECO:0000313" key="2">
    <source>
        <dbReference type="EMBL" id="KAE8021567.1"/>
    </source>
</evidence>
<accession>A0A5N6QVH1</accession>
<dbReference type="Pfam" id="PF07734">
    <property type="entry name" value="FBA_1"/>
    <property type="match status" value="1"/>
</dbReference>
<protein>
    <recommendedName>
        <fullName evidence="1">F-box associated beta-propeller type 1 domain-containing protein</fullName>
    </recommendedName>
</protein>
<evidence type="ECO:0000313" key="3">
    <source>
        <dbReference type="Proteomes" id="UP000327013"/>
    </source>
</evidence>
<dbReference type="InterPro" id="IPR017451">
    <property type="entry name" value="F-box-assoc_interact_dom"/>
</dbReference>
<keyword evidence="3" id="KW-1185">Reference proteome</keyword>
<dbReference type="OrthoDB" id="5314306at2759"/>
<dbReference type="InterPro" id="IPR050796">
    <property type="entry name" value="SCF_F-box_component"/>
</dbReference>
<dbReference type="AlphaFoldDB" id="A0A5N6QVH1"/>
<sequence length="291" mass="33889">MDVPNLSYADFEVGFGFDPRTNDYMVVRIAFPCTSELLLSYKNEVVLDQFRNYRILVEVYSLSTDSWRLISNNACLPPSTYLTNRSKPRTCLNGCLHFTAQYCVTVEAAIASEAYCGSVLAFDLRDQVFREMIPNNMIRLRRQMDEVDTCICRGSLALLHYYINEDPERARPRERYCCIWVMKEYGVVDSWVKQFTVEIHHLNVLGFTKNCQPILRIEGAQYSWEQELSSYDPQNQQATKLGIHCRHHLEGIICVDAYRENLVLLSKQQTLVPKLMEDEDGKRKRKRCSHN</sequence>